<protein>
    <recommendedName>
        <fullName evidence="12">Outer membrane efflux protein</fullName>
    </recommendedName>
</protein>
<feature type="coiled-coil region" evidence="8">
    <location>
        <begin position="340"/>
        <end position="367"/>
    </location>
</feature>
<keyword evidence="8" id="KW-0175">Coiled coil</keyword>
<feature type="signal peptide" evidence="9">
    <location>
        <begin position="1"/>
        <end position="21"/>
    </location>
</feature>
<proteinExistence type="inferred from homology"/>
<reference evidence="10 11" key="1">
    <citation type="journal article" date="2010" name="DNA Res.">
        <title>Bacterial lifestyle in a deep-sea hydrothermal vent chimney revealed by the genome sequence of the thermophilic bacterium Deferribacter desulfuricans SSM1.</title>
        <authorList>
            <person name="Takaki Y."/>
            <person name="Shimamura S."/>
            <person name="Nakagawa S."/>
            <person name="Fukuhara Y."/>
            <person name="Horikawa H."/>
            <person name="Ankai A."/>
            <person name="Harada T."/>
            <person name="Hosoyama A."/>
            <person name="Oguchi A."/>
            <person name="Fukui S."/>
            <person name="Fujita N."/>
            <person name="Takami H."/>
            <person name="Takai K."/>
        </authorList>
    </citation>
    <scope>NUCLEOTIDE SEQUENCE [LARGE SCALE GENOMIC DNA]</scope>
    <source>
        <strain evidence="11">DSM 14783 / JCM 11476 / NBRC 101012 / SSM1</strain>
    </source>
</reference>
<evidence type="ECO:0000256" key="3">
    <source>
        <dbReference type="ARBA" id="ARBA00022448"/>
    </source>
</evidence>
<dbReference type="KEGG" id="ddf:DEFDS_0615"/>
<keyword evidence="11" id="KW-1185">Reference proteome</keyword>
<dbReference type="SUPFAM" id="SSF56954">
    <property type="entry name" value="Outer membrane efflux proteins (OEP)"/>
    <property type="match status" value="1"/>
</dbReference>
<feature type="coiled-coil region" evidence="8">
    <location>
        <begin position="185"/>
        <end position="212"/>
    </location>
</feature>
<dbReference type="Proteomes" id="UP000001520">
    <property type="component" value="Chromosome"/>
</dbReference>
<comment type="similarity">
    <text evidence="2">Belongs to the outer membrane factor (OMF) (TC 1.B.17) family.</text>
</comment>
<evidence type="ECO:0008006" key="12">
    <source>
        <dbReference type="Google" id="ProtNLM"/>
    </source>
</evidence>
<evidence type="ECO:0000256" key="2">
    <source>
        <dbReference type="ARBA" id="ARBA00007613"/>
    </source>
</evidence>
<dbReference type="Pfam" id="PF02321">
    <property type="entry name" value="OEP"/>
    <property type="match status" value="2"/>
</dbReference>
<evidence type="ECO:0000256" key="4">
    <source>
        <dbReference type="ARBA" id="ARBA00022452"/>
    </source>
</evidence>
<organism evidence="10 11">
    <name type="scientific">Deferribacter desulfuricans (strain DSM 14783 / JCM 11476 / NBRC 101012 / SSM1)</name>
    <dbReference type="NCBI Taxonomy" id="639282"/>
    <lineage>
        <taxon>Bacteria</taxon>
        <taxon>Pseudomonadati</taxon>
        <taxon>Deferribacterota</taxon>
        <taxon>Deferribacteres</taxon>
        <taxon>Deferribacterales</taxon>
        <taxon>Deferribacteraceae</taxon>
        <taxon>Deferribacter</taxon>
    </lineage>
</organism>
<evidence type="ECO:0000256" key="7">
    <source>
        <dbReference type="ARBA" id="ARBA00023237"/>
    </source>
</evidence>
<accession>D3PBX4</accession>
<keyword evidence="5" id="KW-0812">Transmembrane</keyword>
<dbReference type="GO" id="GO:0009279">
    <property type="term" value="C:cell outer membrane"/>
    <property type="evidence" value="ECO:0007669"/>
    <property type="project" value="UniProtKB-SubCell"/>
</dbReference>
<dbReference type="Gene3D" id="1.20.1600.10">
    <property type="entry name" value="Outer membrane efflux proteins (OEP)"/>
    <property type="match status" value="1"/>
</dbReference>
<dbReference type="EMBL" id="AP011529">
    <property type="protein sequence ID" value="BAI80097.1"/>
    <property type="molecule type" value="Genomic_DNA"/>
</dbReference>
<dbReference type="STRING" id="639282.DEFDS_0615"/>
<sequence>MKKFYVFILFFVLAVNNYALTLDDAVKNALQNNLGLQYESKVIESKKFEYESVKANRFPTFILDGKYTILDEKKTEPFSTPFGTNDVTILEKDYYELFAGLRFNIYTGGLISSSIKAKLHEKKIEDYKFEEEKNGLIYKAKSAYINILKLIANKKVVEEYIRSLNKHLNDVKVMYEQGVVPYIDILQTEVKVEDAKQKLIDIENKIEIAKFNLATLMGKSKSTFDVEDIDINVSLERKLDELLTLATKNRSILKTFDENIKVIDLLKSVSKSNLLPKLYVQGGYQYSNSVDEVEPKGNFMVQFGISYNLTWDKPIKEVKAKDSMKYALIKYKNDMKLKIMLEVQNAYKSYETAKKNLEVAKVQEEKAAEYFRIVDLKYKEGLASNTDLLDANAMLVEAKMNVKNAYYEMIDKYFALEKSIGKELR</sequence>
<evidence type="ECO:0000256" key="1">
    <source>
        <dbReference type="ARBA" id="ARBA00004442"/>
    </source>
</evidence>
<dbReference type="HOGENOM" id="CLU_012817_10_4_0"/>
<dbReference type="InterPro" id="IPR051906">
    <property type="entry name" value="TolC-like"/>
</dbReference>
<evidence type="ECO:0000256" key="9">
    <source>
        <dbReference type="SAM" id="SignalP"/>
    </source>
</evidence>
<keyword evidence="6" id="KW-0472">Membrane</keyword>
<keyword evidence="3" id="KW-0813">Transport</keyword>
<evidence type="ECO:0000256" key="8">
    <source>
        <dbReference type="SAM" id="Coils"/>
    </source>
</evidence>
<dbReference type="GO" id="GO:0015562">
    <property type="term" value="F:efflux transmembrane transporter activity"/>
    <property type="evidence" value="ECO:0007669"/>
    <property type="project" value="InterPro"/>
</dbReference>
<dbReference type="OrthoDB" id="9814032at2"/>
<dbReference type="eggNOG" id="COG1538">
    <property type="taxonomic scope" value="Bacteria"/>
</dbReference>
<evidence type="ECO:0000313" key="11">
    <source>
        <dbReference type="Proteomes" id="UP000001520"/>
    </source>
</evidence>
<keyword evidence="9" id="KW-0732">Signal</keyword>
<gene>
    <name evidence="10" type="ordered locus">DEFDS_0615</name>
</gene>
<dbReference type="AlphaFoldDB" id="D3PBX4"/>
<evidence type="ECO:0000313" key="10">
    <source>
        <dbReference type="EMBL" id="BAI80097.1"/>
    </source>
</evidence>
<comment type="subcellular location">
    <subcellularLocation>
        <location evidence="1">Cell outer membrane</location>
    </subcellularLocation>
</comment>
<name>D3PBX4_DEFDS</name>
<dbReference type="PANTHER" id="PTHR30026:SF20">
    <property type="entry name" value="OUTER MEMBRANE PROTEIN TOLC"/>
    <property type="match status" value="1"/>
</dbReference>
<evidence type="ECO:0000256" key="6">
    <source>
        <dbReference type="ARBA" id="ARBA00023136"/>
    </source>
</evidence>
<feature type="chain" id="PRO_5003048276" description="Outer membrane efflux protein" evidence="9">
    <location>
        <begin position="22"/>
        <end position="425"/>
    </location>
</feature>
<evidence type="ECO:0000256" key="5">
    <source>
        <dbReference type="ARBA" id="ARBA00022692"/>
    </source>
</evidence>
<dbReference type="RefSeq" id="WP_013007345.1">
    <property type="nucleotide sequence ID" value="NC_013939.1"/>
</dbReference>
<dbReference type="GO" id="GO:1990281">
    <property type="term" value="C:efflux pump complex"/>
    <property type="evidence" value="ECO:0007669"/>
    <property type="project" value="TreeGrafter"/>
</dbReference>
<keyword evidence="7" id="KW-0998">Cell outer membrane</keyword>
<dbReference type="InterPro" id="IPR003423">
    <property type="entry name" value="OMP_efflux"/>
</dbReference>
<dbReference type="GO" id="GO:0015288">
    <property type="term" value="F:porin activity"/>
    <property type="evidence" value="ECO:0007669"/>
    <property type="project" value="TreeGrafter"/>
</dbReference>
<keyword evidence="4" id="KW-1134">Transmembrane beta strand</keyword>
<dbReference type="PANTHER" id="PTHR30026">
    <property type="entry name" value="OUTER MEMBRANE PROTEIN TOLC"/>
    <property type="match status" value="1"/>
</dbReference>